<reference evidence="1 2" key="1">
    <citation type="journal article" date="2021" name="Appl. Environ. Microbiol.">
        <title>Genetic linkage and physical mapping for an oyster mushroom Pleurotus cornucopiae and QTL analysis for the trait cap color.</title>
        <authorList>
            <person name="Zhang Y."/>
            <person name="Gao W."/>
            <person name="Sonnenberg A."/>
            <person name="Chen Q."/>
            <person name="Zhang J."/>
            <person name="Huang C."/>
        </authorList>
    </citation>
    <scope>NUCLEOTIDE SEQUENCE [LARGE SCALE GENOMIC DNA]</scope>
    <source>
        <strain evidence="1">CCMSSC00406</strain>
    </source>
</reference>
<evidence type="ECO:0000313" key="2">
    <source>
        <dbReference type="Proteomes" id="UP000824881"/>
    </source>
</evidence>
<proteinExistence type="predicted"/>
<organism evidence="1 2">
    <name type="scientific">Pleurotus cornucopiae</name>
    <name type="common">Cornucopia mushroom</name>
    <dbReference type="NCBI Taxonomy" id="5321"/>
    <lineage>
        <taxon>Eukaryota</taxon>
        <taxon>Fungi</taxon>
        <taxon>Dikarya</taxon>
        <taxon>Basidiomycota</taxon>
        <taxon>Agaricomycotina</taxon>
        <taxon>Agaricomycetes</taxon>
        <taxon>Agaricomycetidae</taxon>
        <taxon>Agaricales</taxon>
        <taxon>Pleurotineae</taxon>
        <taxon>Pleurotaceae</taxon>
        <taxon>Pleurotus</taxon>
    </lineage>
</organism>
<keyword evidence="2" id="KW-1185">Reference proteome</keyword>
<accession>A0ACB7JBY9</accession>
<dbReference type="Proteomes" id="UP000824881">
    <property type="component" value="Unassembled WGS sequence"/>
</dbReference>
<comment type="caution">
    <text evidence="1">The sequence shown here is derived from an EMBL/GenBank/DDBJ whole genome shotgun (WGS) entry which is preliminary data.</text>
</comment>
<protein>
    <submittedName>
        <fullName evidence="1">Uncharacterized protein</fullName>
    </submittedName>
</protein>
<evidence type="ECO:0000313" key="1">
    <source>
        <dbReference type="EMBL" id="KAG9227735.1"/>
    </source>
</evidence>
<gene>
    <name evidence="1" type="ORF">CCMSSC00406_0000619</name>
</gene>
<dbReference type="EMBL" id="WQMT02000001">
    <property type="protein sequence ID" value="KAG9227735.1"/>
    <property type="molecule type" value="Genomic_DNA"/>
</dbReference>
<sequence>MCRCQPKWRPANDYWPPRTQAPAYLLSRDYTETDQLVGIPALNWPWLYCSYTWLHPPMYCAGSDLCLTSTFFNSLTPLPVIEQTRLLSVPMSTPNHPLWADTAHVPLYTTPSRGLYPPSAYPYPAYLEAPWDHVSTHASGIVPQFMGGLTSAPVPLDAATGQYGGHDHAIVSSSAAGWMHPIDAAWLARQGLGALLVHPPEQGISGNTAPTIPHTIGTPARTTQDASVEATVPVVIRHTIGTPAMVSSADRRRVRPRKHGCHICSSMFTSKENRDREDPFVPSSRPYKLTVQAGHVRAHYGIKPFICLCGVAFTTKVDLSRHRKGGRCPLAARIE</sequence>
<name>A0ACB7JBY9_PLECO</name>